<sequence length="763" mass="84324">MSYPVDNDINPGSINNHTQHPYAYPHPQLHPHPQSQPQLAQHGQHQQPQAQAQAQYFGLVQPFNNNTGTGSSTHHRPPAFPVIHQYNHSTFNFGVPSFGAISHSALVAQEQDTSPTGATVPPHKIPWDSGPGTSSQQHEGLPTGPSSYQSDMRYIKGPLDVLNAEQYDDGRYTARRGMYKSEDHVLGTVTATSNPKKRGRKISQNDRTEPVEEIKRARGRPRLETGEHHDMKARRKEQIRLAQRAYRTRKETAITDLEAKVAGLEASNHEVNATFRNLLMEYVENNSITSKIPELGRRLREFQAVLTQRCSEVATPKSDDVTSDTKPSTEKTSQPDRSQLEGQNVGDKPEPQQLLGGIIVTHEPESQVVTQGSVQTSGSPIEDGSYTFVRMANPENASFGYLEFMDSPMQFQWWDSLPMPASGAFLERTFGRRLHRRTTERAAKLLAMKDPPYDAMHRVFGFVRNYAPLENIRQRVASVLNRGSDEDMNAYAQPFHNIGGSGTHFASDAKTVAFPGGAPFPNSGFGMGPFNEKTTTVRDELLDALQHTKFPGWQGEWFDSYEVEQFLAQKSINLPQGGDGYVEIPPGEFYDNPLDRAPTTKSSLQGSVSRKVSPGFNVSPTVGEGLPMHSTEQSIVANGQYPSPVSSIDTMLSIPATTDIWSSGSMSSDFLAMSRTMPGNMSSLLAYHNTTSLGFSDSSSHFVYSSPTMNLVTGQTRNKRVWFSVDKFIESLGSKGTCVGRGPAFRKEHIVAAFWEAAKPGPE</sequence>
<feature type="compositionally biased region" description="Polar residues" evidence="1">
    <location>
        <begin position="131"/>
        <end position="149"/>
    </location>
</feature>
<evidence type="ECO:0000313" key="4">
    <source>
        <dbReference type="Proteomes" id="UP000286045"/>
    </source>
</evidence>
<feature type="region of interest" description="Disordered" evidence="1">
    <location>
        <begin position="1"/>
        <end position="52"/>
    </location>
</feature>
<evidence type="ECO:0000256" key="1">
    <source>
        <dbReference type="SAM" id="MobiDB-lite"/>
    </source>
</evidence>
<dbReference type="Pfam" id="PF00170">
    <property type="entry name" value="bZIP_1"/>
    <property type="match status" value="1"/>
</dbReference>
<keyword evidence="4" id="KW-1185">Reference proteome</keyword>
<dbReference type="AlphaFoldDB" id="A0A439CWI7"/>
<name>A0A439CWI7_9PEZI</name>
<accession>A0A439CWI7</accession>
<dbReference type="SUPFAM" id="SSF57959">
    <property type="entry name" value="Leucine zipper domain"/>
    <property type="match status" value="1"/>
</dbReference>
<dbReference type="InterPro" id="IPR046347">
    <property type="entry name" value="bZIP_sf"/>
</dbReference>
<evidence type="ECO:0000259" key="2">
    <source>
        <dbReference type="Pfam" id="PF00170"/>
    </source>
</evidence>
<dbReference type="InterPro" id="IPR004827">
    <property type="entry name" value="bZIP"/>
</dbReference>
<dbReference type="GO" id="GO:0003700">
    <property type="term" value="F:DNA-binding transcription factor activity"/>
    <property type="evidence" value="ECO:0007669"/>
    <property type="project" value="InterPro"/>
</dbReference>
<gene>
    <name evidence="3" type="ORF">EKO27_g8591</name>
</gene>
<feature type="compositionally biased region" description="Basic and acidic residues" evidence="1">
    <location>
        <begin position="203"/>
        <end position="213"/>
    </location>
</feature>
<dbReference type="Proteomes" id="UP000286045">
    <property type="component" value="Unassembled WGS sequence"/>
</dbReference>
<dbReference type="CDD" id="cd14688">
    <property type="entry name" value="bZIP_YAP"/>
    <property type="match status" value="1"/>
</dbReference>
<feature type="compositionally biased region" description="Low complexity" evidence="1">
    <location>
        <begin position="19"/>
        <end position="52"/>
    </location>
</feature>
<comment type="caution">
    <text evidence="3">The sequence shown here is derived from an EMBL/GenBank/DDBJ whole genome shotgun (WGS) entry which is preliminary data.</text>
</comment>
<feature type="region of interest" description="Disordered" evidence="1">
    <location>
        <begin position="313"/>
        <end position="352"/>
    </location>
</feature>
<dbReference type="EMBL" id="RYZI01000330">
    <property type="protein sequence ID" value="RWA06510.1"/>
    <property type="molecule type" value="Genomic_DNA"/>
</dbReference>
<dbReference type="PANTHER" id="PTHR40618">
    <property type="entry name" value="B-ZIP TRANSCRIPTION FACTOR (EUROFUNG)-RELATED"/>
    <property type="match status" value="1"/>
</dbReference>
<dbReference type="PANTHER" id="PTHR40618:SF1">
    <property type="entry name" value="B-ZIP TRANSCRIPTION FACTOR (EUROFUNG)"/>
    <property type="match status" value="1"/>
</dbReference>
<organism evidence="3 4">
    <name type="scientific">Xylaria grammica</name>
    <dbReference type="NCBI Taxonomy" id="363999"/>
    <lineage>
        <taxon>Eukaryota</taxon>
        <taxon>Fungi</taxon>
        <taxon>Dikarya</taxon>
        <taxon>Ascomycota</taxon>
        <taxon>Pezizomycotina</taxon>
        <taxon>Sordariomycetes</taxon>
        <taxon>Xylariomycetidae</taxon>
        <taxon>Xylariales</taxon>
        <taxon>Xylariaceae</taxon>
        <taxon>Xylaria</taxon>
    </lineage>
</organism>
<feature type="region of interest" description="Disordered" evidence="1">
    <location>
        <begin position="191"/>
        <end position="213"/>
    </location>
</feature>
<feature type="region of interest" description="Disordered" evidence="1">
    <location>
        <begin position="109"/>
        <end position="149"/>
    </location>
</feature>
<proteinExistence type="predicted"/>
<protein>
    <recommendedName>
        <fullName evidence="2">BZIP domain-containing protein</fullName>
    </recommendedName>
</protein>
<evidence type="ECO:0000313" key="3">
    <source>
        <dbReference type="EMBL" id="RWA06510.1"/>
    </source>
</evidence>
<feature type="compositionally biased region" description="Polar residues" evidence="1">
    <location>
        <begin position="324"/>
        <end position="342"/>
    </location>
</feature>
<dbReference type="Gene3D" id="1.20.5.170">
    <property type="match status" value="1"/>
</dbReference>
<feature type="domain" description="BZIP" evidence="2">
    <location>
        <begin position="232"/>
        <end position="278"/>
    </location>
</feature>
<reference evidence="3 4" key="1">
    <citation type="submission" date="2018-12" db="EMBL/GenBank/DDBJ databases">
        <title>Draft genome sequence of Xylaria grammica IHI A82.</title>
        <authorList>
            <person name="Buettner E."/>
            <person name="Kellner H."/>
        </authorList>
    </citation>
    <scope>NUCLEOTIDE SEQUENCE [LARGE SCALE GENOMIC DNA]</scope>
    <source>
        <strain evidence="3 4">IHI A82</strain>
    </source>
</reference>